<evidence type="ECO:0000313" key="3">
    <source>
        <dbReference type="EMBL" id="SUK18334.1"/>
    </source>
</evidence>
<dbReference type="Gene3D" id="1.50.10.10">
    <property type="match status" value="1"/>
</dbReference>
<evidence type="ECO:0000259" key="2">
    <source>
        <dbReference type="Pfam" id="PF13575"/>
    </source>
</evidence>
<reference evidence="3 4" key="1">
    <citation type="submission" date="2018-06" db="EMBL/GenBank/DDBJ databases">
        <authorList>
            <consortium name="Pathogen Informatics"/>
            <person name="Doyle S."/>
        </authorList>
    </citation>
    <scope>NUCLEOTIDE SEQUENCE [LARGE SCALE GENOMIC DNA]</scope>
    <source>
        <strain evidence="3 4">NCTC7972</strain>
    </source>
</reference>
<dbReference type="PRINTS" id="PR01950">
    <property type="entry name" value="LANCSUPER"/>
</dbReference>
<dbReference type="EMBL" id="UHAI01000002">
    <property type="protein sequence ID" value="SUK18334.1"/>
    <property type="molecule type" value="Genomic_DNA"/>
</dbReference>
<accession>A0A8G2MAM5</accession>
<dbReference type="PIRSF" id="PIRSF037228">
    <property type="entry name" value="Lant_mod_RumM"/>
    <property type="match status" value="1"/>
</dbReference>
<gene>
    <name evidence="3" type="ORF">NCTC7972_01877</name>
</gene>
<dbReference type="SUPFAM" id="SSF158745">
    <property type="entry name" value="LanC-like"/>
    <property type="match status" value="1"/>
</dbReference>
<dbReference type="SMART" id="SM01260">
    <property type="entry name" value="LANC_like"/>
    <property type="match status" value="1"/>
</dbReference>
<feature type="binding site" evidence="1">
    <location>
        <position position="944"/>
    </location>
    <ligand>
        <name>Zn(2+)</name>
        <dbReference type="ChEBI" id="CHEBI:29105"/>
    </ligand>
</feature>
<dbReference type="InterPro" id="IPR025410">
    <property type="entry name" value="Lant_dehyd"/>
</dbReference>
<comment type="caution">
    <text evidence="3">The sequence shown here is derived from an EMBL/GenBank/DDBJ whole genome shotgun (WGS) entry which is preliminary data.</text>
</comment>
<dbReference type="NCBIfam" id="TIGR03897">
    <property type="entry name" value="lanti_2_LanM"/>
    <property type="match status" value="1"/>
</dbReference>
<dbReference type="Pfam" id="PF05147">
    <property type="entry name" value="LANC_like"/>
    <property type="match status" value="1"/>
</dbReference>
<feature type="binding site" evidence="1">
    <location>
        <position position="897"/>
    </location>
    <ligand>
        <name>Zn(2+)</name>
        <dbReference type="ChEBI" id="CHEBI:29105"/>
    </ligand>
</feature>
<dbReference type="GO" id="GO:0031179">
    <property type="term" value="P:peptide modification"/>
    <property type="evidence" value="ECO:0007669"/>
    <property type="project" value="InterPro"/>
</dbReference>
<feature type="domain" description="Lantibiotic biosynthesis protein dehydration" evidence="2">
    <location>
        <begin position="209"/>
        <end position="577"/>
    </location>
</feature>
<organism evidence="3 4">
    <name type="scientific">Staphylococcus aureus</name>
    <dbReference type="NCBI Taxonomy" id="1280"/>
    <lineage>
        <taxon>Bacteria</taxon>
        <taxon>Bacillati</taxon>
        <taxon>Bacillota</taxon>
        <taxon>Bacilli</taxon>
        <taxon>Bacillales</taxon>
        <taxon>Staphylococcaceae</taxon>
        <taxon>Staphylococcus</taxon>
    </lineage>
</organism>
<dbReference type="InterPro" id="IPR012341">
    <property type="entry name" value="6hp_glycosidase-like_sf"/>
</dbReference>
<dbReference type="GO" id="GO:0005975">
    <property type="term" value="P:carbohydrate metabolic process"/>
    <property type="evidence" value="ECO:0007669"/>
    <property type="project" value="InterPro"/>
</dbReference>
<dbReference type="Pfam" id="PF13575">
    <property type="entry name" value="DUF4135"/>
    <property type="match status" value="1"/>
</dbReference>
<dbReference type="RefSeq" id="WP_000926069.1">
    <property type="nucleotide sequence ID" value="NZ_CAMRGD010000012.1"/>
</dbReference>
<evidence type="ECO:0000256" key="1">
    <source>
        <dbReference type="PIRSR" id="PIRSR607822-1"/>
    </source>
</evidence>
<dbReference type="AlphaFoldDB" id="A0A8G2MAM5"/>
<sequence length="1026" mass="119870">MLLNNQEFVEALTIKERIELFKEMEEDYFNYDQEIIDSIFMEWINRKSSLKMEDFDEIITNQGYDYRYYKYVISQKYNYLLATSLNNKIWYKNINTIIDSHYSSHAASEEIGYYLIYNPFLEKAKDELYEYLQKSNEKLEIFNSKTLLKEFYEHIAQLMFNISNKAIITELHEQKSQGFLKGRNEKEELKYFLTNISQKDNIIKFFNKYPVLCRKLYQVYKTQVDYMIALLQNIINDWSDIIEVFGLKNEKLMSIHFGQGDTHQDGKTVAILHFGDSNKIVYKPKNLHIAKLYNTLVNFLNKENQFLDLKYANILMKENYSYEEFITNSDAKSLKEVNNYYYRYGQIMGICYLLNASDIHFENIISSRDMPHVIDLETLFFNVIPRVGMSDDVQLKAQEIILNNIDNTLLIPIELQLDSRGSKVDFSGLSYETQEISKKRYVLNNIDNSNVKYVESNIVIPQSKNVVRHQNEIIDYKDFIENIIEGFKCTCAIVMKKKDCIIKIIDDYKNQIIRVIPRSTDKYVQFLQYTYHPSALKSYLNLESILENLYALPFKERKIIKSEYYDLLNGDVPVFFSRIDSKDIIDSKGRFINNVYFRSNYSLVHDKINSLDNSICANQIAIVQSSINTLPDNDIDGFFIKDEKVNDKEILEIIEVTLESILGKGIIYKDLITWIDMLQDGSGNKKPKILNTNLYDGISGISLVLVYIKKIYPEKFDRYMELTLNNSINRPNVDYSAISAYNGFASNIYPILKHMDGSFRGKRYKRVLTQFINSLESFEEKDINNYDWLSGIGSLPSLINHIYNMLPDGHLLNILNKFADILIRQKTEVFAIDNLGLAHGLSGYLLSLKNVNLNIEREDVQNLILEIEEKLIKSYDSNLSGWKFKRNKEMICTNYWCTGSIGIALSLSHLVSKKNEEKINEIQKDLEEYYIDTNKLLRSDTLCHGNLGVIDYLIYRYNITGNEILLEKAKKIFSNIIRKQKKYGHYSLNSYGEYPSTSLFTGKLGLCYIGLRLLNPKTIDSVSILE</sequence>
<name>A0A8G2MAM5_STAAU</name>
<dbReference type="CDD" id="cd04792">
    <property type="entry name" value="LanM-like"/>
    <property type="match status" value="1"/>
</dbReference>
<proteinExistence type="predicted"/>
<keyword evidence="1" id="KW-0862">Zinc</keyword>
<protein>
    <submittedName>
        <fullName evidence="3">Lantibiotic modifying enzyme</fullName>
    </submittedName>
</protein>
<keyword evidence="1" id="KW-0479">Metal-binding</keyword>
<dbReference type="InterPro" id="IPR007822">
    <property type="entry name" value="LANC-like"/>
</dbReference>
<evidence type="ECO:0000313" key="4">
    <source>
        <dbReference type="Proteomes" id="UP000254224"/>
    </source>
</evidence>
<dbReference type="GO" id="GO:0046872">
    <property type="term" value="F:metal ion binding"/>
    <property type="evidence" value="ECO:0007669"/>
    <property type="project" value="UniProtKB-KW"/>
</dbReference>
<dbReference type="InterPro" id="IPR017146">
    <property type="entry name" value="Lanti_2_LanM"/>
</dbReference>
<dbReference type="Proteomes" id="UP000254224">
    <property type="component" value="Unassembled WGS sequence"/>
</dbReference>
<feature type="binding site" evidence="1">
    <location>
        <position position="943"/>
    </location>
    <ligand>
        <name>Zn(2+)</name>
        <dbReference type="ChEBI" id="CHEBI:29105"/>
    </ligand>
</feature>